<gene>
    <name evidence="2" type="ORF">NDU88_005450</name>
</gene>
<protein>
    <submittedName>
        <fullName evidence="2">Uncharacterized protein</fullName>
    </submittedName>
</protein>
<keyword evidence="3" id="KW-1185">Reference proteome</keyword>
<feature type="region of interest" description="Disordered" evidence="1">
    <location>
        <begin position="92"/>
        <end position="115"/>
    </location>
</feature>
<evidence type="ECO:0000313" key="2">
    <source>
        <dbReference type="EMBL" id="KAJ1085317.1"/>
    </source>
</evidence>
<accession>A0AAV7L1A6</accession>
<dbReference type="Proteomes" id="UP001066276">
    <property type="component" value="Chromosome 12"/>
</dbReference>
<feature type="region of interest" description="Disordered" evidence="1">
    <location>
        <begin position="1"/>
        <end position="76"/>
    </location>
</feature>
<sequence length="248" mass="26518">MGPQDGSKKMGLQDGSKWQGPQDGGKQMESQDGGKQILPQDGSRQTEPQDGSKEMVSQDGDKQMVSQDGGKQLVPQDRSMWLGLQVGGKRLVPQDGGKEMGLRDGIKQIGPQDGGKKLGLEDGSKQPVLGECQGLCCHGSAGLGLSLRSELAAADSVDVRCTRRALGAPRIDRAAAQPCLRQLRVTCKGARACVQCRGPRSPQSRKLTEQVLQVTVQETRDPQPEGALEPHASKNRGCWCPELGSKIQ</sequence>
<organism evidence="2 3">
    <name type="scientific">Pleurodeles waltl</name>
    <name type="common">Iberian ribbed newt</name>
    <dbReference type="NCBI Taxonomy" id="8319"/>
    <lineage>
        <taxon>Eukaryota</taxon>
        <taxon>Metazoa</taxon>
        <taxon>Chordata</taxon>
        <taxon>Craniata</taxon>
        <taxon>Vertebrata</taxon>
        <taxon>Euteleostomi</taxon>
        <taxon>Amphibia</taxon>
        <taxon>Batrachia</taxon>
        <taxon>Caudata</taxon>
        <taxon>Salamandroidea</taxon>
        <taxon>Salamandridae</taxon>
        <taxon>Pleurodelinae</taxon>
        <taxon>Pleurodeles</taxon>
    </lineage>
</organism>
<dbReference type="AlphaFoldDB" id="A0AAV7L1A6"/>
<name>A0AAV7L1A6_PLEWA</name>
<feature type="compositionally biased region" description="Basic and acidic residues" evidence="1">
    <location>
        <begin position="96"/>
        <end position="106"/>
    </location>
</feature>
<proteinExistence type="predicted"/>
<reference evidence="2" key="1">
    <citation type="journal article" date="2022" name="bioRxiv">
        <title>Sequencing and chromosome-scale assembly of the giantPleurodeles waltlgenome.</title>
        <authorList>
            <person name="Brown T."/>
            <person name="Elewa A."/>
            <person name="Iarovenko S."/>
            <person name="Subramanian E."/>
            <person name="Araus A.J."/>
            <person name="Petzold A."/>
            <person name="Susuki M."/>
            <person name="Suzuki K.-i.T."/>
            <person name="Hayashi T."/>
            <person name="Toyoda A."/>
            <person name="Oliveira C."/>
            <person name="Osipova E."/>
            <person name="Leigh N.D."/>
            <person name="Simon A."/>
            <person name="Yun M.H."/>
        </authorList>
    </citation>
    <scope>NUCLEOTIDE SEQUENCE</scope>
    <source>
        <strain evidence="2">20211129_DDA</strain>
        <tissue evidence="2">Liver</tissue>
    </source>
</reference>
<comment type="caution">
    <text evidence="2">The sequence shown here is derived from an EMBL/GenBank/DDBJ whole genome shotgun (WGS) entry which is preliminary data.</text>
</comment>
<dbReference type="EMBL" id="JANPWB010000016">
    <property type="protein sequence ID" value="KAJ1085317.1"/>
    <property type="molecule type" value="Genomic_DNA"/>
</dbReference>
<evidence type="ECO:0000313" key="3">
    <source>
        <dbReference type="Proteomes" id="UP001066276"/>
    </source>
</evidence>
<feature type="region of interest" description="Disordered" evidence="1">
    <location>
        <begin position="217"/>
        <end position="237"/>
    </location>
</feature>
<evidence type="ECO:0000256" key="1">
    <source>
        <dbReference type="SAM" id="MobiDB-lite"/>
    </source>
</evidence>